<comment type="caution">
    <text evidence="1">The sequence shown here is derived from an EMBL/GenBank/DDBJ whole genome shotgun (WGS) entry which is preliminary data.</text>
</comment>
<dbReference type="Proteomes" id="UP000198406">
    <property type="component" value="Unassembled WGS sequence"/>
</dbReference>
<dbReference type="EMBL" id="BDSP01000094">
    <property type="protein sequence ID" value="GAX15527.1"/>
    <property type="molecule type" value="Genomic_DNA"/>
</dbReference>
<sequence>MESQQIVSFGWDDFPLIESPPDMMLCTNNRLKEDGEQSHKAVNKRKYLPVIQTGGGTFTIEPSAKLMAFGWADFPCVDYSDDSFLTTLPSLSSDFVQLFERPDLVELNNSSDESSDEEERLYVPHTAKKRVSYPYRPQKIVFSKTMEIREYALTIGDHPYTPRFGLTLDWKTISTSTVALPDEYARYNRRPRRLSERERRERLGLISEMVDPYYAL</sequence>
<dbReference type="InParanoid" id="A0A1Z5JND8"/>
<gene>
    <name evidence="1" type="ORF">FisN_6Hh176</name>
</gene>
<evidence type="ECO:0000313" key="2">
    <source>
        <dbReference type="Proteomes" id="UP000198406"/>
    </source>
</evidence>
<proteinExistence type="predicted"/>
<name>A0A1Z5JND8_FISSO</name>
<dbReference type="AlphaFoldDB" id="A0A1Z5JND8"/>
<reference evidence="1 2" key="1">
    <citation type="journal article" date="2015" name="Plant Cell">
        <title>Oil accumulation by the oleaginous diatom Fistulifera solaris as revealed by the genome and transcriptome.</title>
        <authorList>
            <person name="Tanaka T."/>
            <person name="Maeda Y."/>
            <person name="Veluchamy A."/>
            <person name="Tanaka M."/>
            <person name="Abida H."/>
            <person name="Marechal E."/>
            <person name="Bowler C."/>
            <person name="Muto M."/>
            <person name="Sunaga Y."/>
            <person name="Tanaka M."/>
            <person name="Yoshino T."/>
            <person name="Taniguchi T."/>
            <person name="Fukuda Y."/>
            <person name="Nemoto M."/>
            <person name="Matsumoto M."/>
            <person name="Wong P.S."/>
            <person name="Aburatani S."/>
            <person name="Fujibuchi W."/>
        </authorList>
    </citation>
    <scope>NUCLEOTIDE SEQUENCE [LARGE SCALE GENOMIC DNA]</scope>
    <source>
        <strain evidence="1 2">JPCC DA0580</strain>
    </source>
</reference>
<accession>A0A1Z5JND8</accession>
<protein>
    <submittedName>
        <fullName evidence="1">Uncharacterized protein</fullName>
    </submittedName>
</protein>
<evidence type="ECO:0000313" key="1">
    <source>
        <dbReference type="EMBL" id="GAX15527.1"/>
    </source>
</evidence>
<keyword evidence="2" id="KW-1185">Reference proteome</keyword>
<organism evidence="1 2">
    <name type="scientific">Fistulifera solaris</name>
    <name type="common">Oleaginous diatom</name>
    <dbReference type="NCBI Taxonomy" id="1519565"/>
    <lineage>
        <taxon>Eukaryota</taxon>
        <taxon>Sar</taxon>
        <taxon>Stramenopiles</taxon>
        <taxon>Ochrophyta</taxon>
        <taxon>Bacillariophyta</taxon>
        <taxon>Bacillariophyceae</taxon>
        <taxon>Bacillariophycidae</taxon>
        <taxon>Naviculales</taxon>
        <taxon>Naviculaceae</taxon>
        <taxon>Fistulifera</taxon>
    </lineage>
</organism>